<evidence type="ECO:0000313" key="3">
    <source>
        <dbReference type="EMBL" id="KAL3775839.1"/>
    </source>
</evidence>
<evidence type="ECO:0000259" key="2">
    <source>
        <dbReference type="Pfam" id="PF13383"/>
    </source>
</evidence>
<evidence type="ECO:0000313" key="4">
    <source>
        <dbReference type="Proteomes" id="UP001530400"/>
    </source>
</evidence>
<dbReference type="InterPro" id="IPR025714">
    <property type="entry name" value="Methyltranfer_dom"/>
</dbReference>
<dbReference type="EMBL" id="JALLPJ020001132">
    <property type="protein sequence ID" value="KAL3775839.1"/>
    <property type="molecule type" value="Genomic_DNA"/>
</dbReference>
<name>A0ABD3NIL0_9STRA</name>
<sequence length="359" mass="41264">MRGFQSQTRPLAIMALIFMSIPATVMISNSFCIQGDDASRYALGATSPAKELHDPYKLAKEQSFGFFDDIHENTWKRIQQIYIDHENHRVPGKPLVFHPHAEAHETLPLNYKYRHKKGYASYVAWYQNNYEPNFSCQMEKRVGIPMNGDGPKWVCDPHRIARLAQERQAKDPSHPGCVVYSIGSFGDFTFELGLQKEVGEGVCEFHIFDPGDYGGRIPRQLQRAHYHRWGLMEQGGRAPIGQAKPGDSNEYFGLSDIIQKLGHEQLDVIDIFKIDCEMCEWQTFHDWLADDVPMLHQILVEVHKAPKNAVDFFDSLEADGYMRFHKEPNIQWDPSNLEYAFIKLDKSFVENKQQLAKAG</sequence>
<dbReference type="PANTHER" id="PTHR32026">
    <property type="entry name" value="METHYLTRANSFERASE-LIKE PROTEIN 24"/>
    <property type="match status" value="1"/>
</dbReference>
<proteinExistence type="predicted"/>
<protein>
    <recommendedName>
        <fullName evidence="2">Methyltransferase domain-containing protein</fullName>
    </recommendedName>
</protein>
<comment type="caution">
    <text evidence="3">The sequence shown here is derived from an EMBL/GenBank/DDBJ whole genome shotgun (WGS) entry which is preliminary data.</text>
</comment>
<organism evidence="3 4">
    <name type="scientific">Cyclotella atomus</name>
    <dbReference type="NCBI Taxonomy" id="382360"/>
    <lineage>
        <taxon>Eukaryota</taxon>
        <taxon>Sar</taxon>
        <taxon>Stramenopiles</taxon>
        <taxon>Ochrophyta</taxon>
        <taxon>Bacillariophyta</taxon>
        <taxon>Coscinodiscophyceae</taxon>
        <taxon>Thalassiosirophycidae</taxon>
        <taxon>Stephanodiscales</taxon>
        <taxon>Stephanodiscaceae</taxon>
        <taxon>Cyclotella</taxon>
    </lineage>
</organism>
<dbReference type="InterPro" id="IPR026913">
    <property type="entry name" value="METTL24"/>
</dbReference>
<dbReference type="AlphaFoldDB" id="A0ABD3NIL0"/>
<keyword evidence="1" id="KW-1133">Transmembrane helix</keyword>
<feature type="domain" description="Methyltransferase" evidence="2">
    <location>
        <begin position="58"/>
        <end position="343"/>
    </location>
</feature>
<gene>
    <name evidence="3" type="ORF">ACHAWO_005547</name>
</gene>
<accession>A0ABD3NIL0</accession>
<evidence type="ECO:0000256" key="1">
    <source>
        <dbReference type="SAM" id="Phobius"/>
    </source>
</evidence>
<dbReference type="PANTHER" id="PTHR32026:SF27">
    <property type="entry name" value="METHYLTRANSFERASE FKBM DOMAIN-CONTAINING PROTEIN-RELATED"/>
    <property type="match status" value="1"/>
</dbReference>
<feature type="transmembrane region" description="Helical" evidence="1">
    <location>
        <begin position="12"/>
        <end position="31"/>
    </location>
</feature>
<keyword evidence="4" id="KW-1185">Reference proteome</keyword>
<keyword evidence="1" id="KW-0472">Membrane</keyword>
<dbReference type="Pfam" id="PF13383">
    <property type="entry name" value="Methyltransf_22"/>
    <property type="match status" value="1"/>
</dbReference>
<reference evidence="3 4" key="1">
    <citation type="submission" date="2024-10" db="EMBL/GenBank/DDBJ databases">
        <title>Updated reference genomes for cyclostephanoid diatoms.</title>
        <authorList>
            <person name="Roberts W.R."/>
            <person name="Alverson A.J."/>
        </authorList>
    </citation>
    <scope>NUCLEOTIDE SEQUENCE [LARGE SCALE GENOMIC DNA]</scope>
    <source>
        <strain evidence="3 4">AJA010-31</strain>
    </source>
</reference>
<keyword evidence="1" id="KW-0812">Transmembrane</keyword>
<dbReference type="Proteomes" id="UP001530400">
    <property type="component" value="Unassembled WGS sequence"/>
</dbReference>